<comment type="caution">
    <text evidence="6">The sequence shown here is derived from an EMBL/GenBank/DDBJ whole genome shotgun (WGS) entry which is preliminary data.</text>
</comment>
<dbReference type="InterPro" id="IPR036505">
    <property type="entry name" value="Amidase/PGRP_sf"/>
</dbReference>
<evidence type="ECO:0000313" key="7">
    <source>
        <dbReference type="Proteomes" id="UP000292568"/>
    </source>
</evidence>
<evidence type="ECO:0000256" key="1">
    <source>
        <dbReference type="ARBA" id="ARBA00001561"/>
    </source>
</evidence>
<reference evidence="6 7" key="1">
    <citation type="submission" date="2018-12" db="EMBL/GenBank/DDBJ databases">
        <title>Unveiling genomic diversity among members of the Bifidobacterium pseudolongum species, a widely distributed gut commensal of the animal kingdom.</title>
        <authorList>
            <person name="Lugli G.A."/>
            <person name="Duranti S."/>
            <person name="Albert K."/>
            <person name="Mancabelli L."/>
            <person name="Napoli S."/>
            <person name="Viappiani A."/>
            <person name="Anzalone R."/>
            <person name="Longhi G."/>
            <person name="Milani C."/>
            <person name="Turroni F."/>
            <person name="Alessandri G."/>
            <person name="Sela D.A."/>
            <person name="Van Sinderen D."/>
            <person name="Ventura M."/>
        </authorList>
    </citation>
    <scope>NUCLEOTIDE SEQUENCE [LARGE SCALE GENOMIC DNA]</scope>
    <source>
        <strain evidence="6 7">2093B</strain>
    </source>
</reference>
<name>A0A4Q5A0E6_9BIFI</name>
<dbReference type="EC" id="3.5.1.28" evidence="2"/>
<dbReference type="InterPro" id="IPR002502">
    <property type="entry name" value="Amidase_domain"/>
</dbReference>
<accession>A0A4Q5A0E6</accession>
<dbReference type="GO" id="GO:0009253">
    <property type="term" value="P:peptidoglycan catabolic process"/>
    <property type="evidence" value="ECO:0007669"/>
    <property type="project" value="InterPro"/>
</dbReference>
<dbReference type="Pfam" id="PF01510">
    <property type="entry name" value="Amidase_2"/>
    <property type="match status" value="1"/>
</dbReference>
<dbReference type="RefSeq" id="WP_129897568.1">
    <property type="nucleotide sequence ID" value="NZ_RYUH01000010.1"/>
</dbReference>
<dbReference type="CDD" id="cd06583">
    <property type="entry name" value="PGRP"/>
    <property type="match status" value="1"/>
</dbReference>
<dbReference type="PANTHER" id="PTHR30417:SF1">
    <property type="entry name" value="N-ACETYLMURAMOYL-L-ALANINE AMIDASE AMID"/>
    <property type="match status" value="1"/>
</dbReference>
<comment type="catalytic activity">
    <reaction evidence="1">
        <text>Hydrolyzes the link between N-acetylmuramoyl residues and L-amino acid residues in certain cell-wall glycopeptides.</text>
        <dbReference type="EC" id="3.5.1.28"/>
    </reaction>
</comment>
<evidence type="ECO:0000256" key="2">
    <source>
        <dbReference type="ARBA" id="ARBA00011901"/>
    </source>
</evidence>
<sequence>MVNATWVGSPNYEPGRRGQKIDHITLHIMAGYLAGTDATFLNPATKTSSTYGIGATGAIHQYVSESDTAWADADWLSNATGISIEHEGGLSANRCTRACMDASARLCADIARRMGWPRLIHDGLNGNVYLHREIPGTDHTTCPDLAPNGLDYQYVINQANQILAGTGGGEETEVVTQNDINKIAEAVWQYKTHGTQARDRLTGIDNAANGANNQLRSIMGKLKKVIDMLLRTDSSASGMLGIDGKPNRADLWTRIDWMDKRIRALIPNPGNKRPDKTAEMHLTDETIDRIADKVIAKLEARK</sequence>
<dbReference type="SMART" id="SM00644">
    <property type="entry name" value="Ami_2"/>
    <property type="match status" value="1"/>
</dbReference>
<dbReference type="GO" id="GO:0071555">
    <property type="term" value="P:cell wall organization"/>
    <property type="evidence" value="ECO:0007669"/>
    <property type="project" value="UniProtKB-KW"/>
</dbReference>
<dbReference type="PANTHER" id="PTHR30417">
    <property type="entry name" value="N-ACETYLMURAMOYL-L-ALANINE AMIDASE AMID"/>
    <property type="match status" value="1"/>
</dbReference>
<dbReference type="EMBL" id="RYUH01000010">
    <property type="protein sequence ID" value="RYQ10422.1"/>
    <property type="molecule type" value="Genomic_DNA"/>
</dbReference>
<keyword evidence="3" id="KW-0378">Hydrolase</keyword>
<gene>
    <name evidence="6" type="ORF">PG2093B_1005</name>
</gene>
<keyword evidence="4" id="KW-0961">Cell wall biogenesis/degradation</keyword>
<dbReference type="Proteomes" id="UP000292568">
    <property type="component" value="Unassembled WGS sequence"/>
</dbReference>
<dbReference type="GO" id="GO:0009254">
    <property type="term" value="P:peptidoglycan turnover"/>
    <property type="evidence" value="ECO:0007669"/>
    <property type="project" value="TreeGrafter"/>
</dbReference>
<dbReference type="AlphaFoldDB" id="A0A4Q5A0E6"/>
<dbReference type="Gene3D" id="3.40.80.10">
    <property type="entry name" value="Peptidoglycan recognition protein-like"/>
    <property type="match status" value="1"/>
</dbReference>
<evidence type="ECO:0000313" key="6">
    <source>
        <dbReference type="EMBL" id="RYQ10422.1"/>
    </source>
</evidence>
<proteinExistence type="predicted"/>
<dbReference type="InterPro" id="IPR051206">
    <property type="entry name" value="NAMLAA_amidase_2"/>
</dbReference>
<dbReference type="GO" id="GO:0008745">
    <property type="term" value="F:N-acetylmuramoyl-L-alanine amidase activity"/>
    <property type="evidence" value="ECO:0007669"/>
    <property type="project" value="UniProtKB-EC"/>
</dbReference>
<dbReference type="SUPFAM" id="SSF55846">
    <property type="entry name" value="N-acetylmuramoyl-L-alanine amidase-like"/>
    <property type="match status" value="1"/>
</dbReference>
<protein>
    <recommendedName>
        <fullName evidence="2">N-acetylmuramoyl-L-alanine amidase</fullName>
        <ecNumber evidence="2">3.5.1.28</ecNumber>
    </recommendedName>
</protein>
<evidence type="ECO:0000259" key="5">
    <source>
        <dbReference type="SMART" id="SM00644"/>
    </source>
</evidence>
<evidence type="ECO:0000256" key="3">
    <source>
        <dbReference type="ARBA" id="ARBA00022801"/>
    </source>
</evidence>
<organism evidence="6 7">
    <name type="scientific">Bifidobacterium pseudolongum subsp. globosum</name>
    <dbReference type="NCBI Taxonomy" id="1690"/>
    <lineage>
        <taxon>Bacteria</taxon>
        <taxon>Bacillati</taxon>
        <taxon>Actinomycetota</taxon>
        <taxon>Actinomycetes</taxon>
        <taxon>Bifidobacteriales</taxon>
        <taxon>Bifidobacteriaceae</taxon>
        <taxon>Bifidobacterium</taxon>
    </lineage>
</organism>
<feature type="domain" description="N-acetylmuramoyl-L-alanine amidase" evidence="5">
    <location>
        <begin position="9"/>
        <end position="144"/>
    </location>
</feature>
<evidence type="ECO:0000256" key="4">
    <source>
        <dbReference type="ARBA" id="ARBA00023316"/>
    </source>
</evidence>